<dbReference type="EMBL" id="BPLR01000568">
    <property type="protein sequence ID" value="GIY95735.1"/>
    <property type="molecule type" value="Genomic_DNA"/>
</dbReference>
<name>A0AAV4XNE1_CAEEX</name>
<dbReference type="Proteomes" id="UP001054945">
    <property type="component" value="Unassembled WGS sequence"/>
</dbReference>
<evidence type="ECO:0000313" key="2">
    <source>
        <dbReference type="Proteomes" id="UP001054945"/>
    </source>
</evidence>
<organism evidence="1 2">
    <name type="scientific">Caerostris extrusa</name>
    <name type="common">Bark spider</name>
    <name type="synonym">Caerostris bankana</name>
    <dbReference type="NCBI Taxonomy" id="172846"/>
    <lineage>
        <taxon>Eukaryota</taxon>
        <taxon>Metazoa</taxon>
        <taxon>Ecdysozoa</taxon>
        <taxon>Arthropoda</taxon>
        <taxon>Chelicerata</taxon>
        <taxon>Arachnida</taxon>
        <taxon>Araneae</taxon>
        <taxon>Araneomorphae</taxon>
        <taxon>Entelegynae</taxon>
        <taxon>Araneoidea</taxon>
        <taxon>Araneidae</taxon>
        <taxon>Caerostris</taxon>
    </lineage>
</organism>
<comment type="caution">
    <text evidence="1">The sequence shown here is derived from an EMBL/GenBank/DDBJ whole genome shotgun (WGS) entry which is preliminary data.</text>
</comment>
<keyword evidence="2" id="KW-1185">Reference proteome</keyword>
<evidence type="ECO:0000313" key="1">
    <source>
        <dbReference type="EMBL" id="GIY95735.1"/>
    </source>
</evidence>
<protein>
    <submittedName>
        <fullName evidence="1">Uncharacterized protein</fullName>
    </submittedName>
</protein>
<reference evidence="1 2" key="1">
    <citation type="submission" date="2021-06" db="EMBL/GenBank/DDBJ databases">
        <title>Caerostris extrusa draft genome.</title>
        <authorList>
            <person name="Kono N."/>
            <person name="Arakawa K."/>
        </authorList>
    </citation>
    <scope>NUCLEOTIDE SEQUENCE [LARGE SCALE GENOMIC DNA]</scope>
</reference>
<dbReference type="AlphaFoldDB" id="A0AAV4XNE1"/>
<sequence>MLVTTVECKNGNLAAASGRHHVGNAGRGRASPSRKVRPPYYWLVGHCSRIVTAIAECTEPPRAHVAAGYHGIPRGFEHRDTQRSHIPGGIPHVVKVLILTELYDAECPGARLTVMDTECSERYWTQLHIAGYGRLGTLLSKAIAM</sequence>
<gene>
    <name evidence="1" type="ORF">CEXT_740981</name>
</gene>
<proteinExistence type="predicted"/>
<accession>A0AAV4XNE1</accession>